<organism evidence="1 2">
    <name type="scientific">Pseudodesulfovibrio profundus</name>
    <dbReference type="NCBI Taxonomy" id="57320"/>
    <lineage>
        <taxon>Bacteria</taxon>
        <taxon>Pseudomonadati</taxon>
        <taxon>Thermodesulfobacteriota</taxon>
        <taxon>Desulfovibrionia</taxon>
        <taxon>Desulfovibrionales</taxon>
        <taxon>Desulfovibrionaceae</taxon>
    </lineage>
</organism>
<accession>A0A2C8FD43</accession>
<protein>
    <submittedName>
        <fullName evidence="1">Uncharacterized protein</fullName>
    </submittedName>
</protein>
<evidence type="ECO:0000313" key="1">
    <source>
        <dbReference type="EMBL" id="SOB60375.1"/>
    </source>
</evidence>
<reference evidence="2" key="1">
    <citation type="submission" date="2017-09" db="EMBL/GenBank/DDBJ databases">
        <authorList>
            <person name="Regsiter A."/>
            <person name="William W."/>
        </authorList>
    </citation>
    <scope>NUCLEOTIDE SEQUENCE [LARGE SCALE GENOMIC DNA]</scope>
    <source>
        <strain evidence="2">500-1</strain>
    </source>
</reference>
<proteinExistence type="predicted"/>
<keyword evidence="2" id="KW-1185">Reference proteome</keyword>
<dbReference type="KEGG" id="pprf:DPRO_3459"/>
<dbReference type="EMBL" id="LT907975">
    <property type="protein sequence ID" value="SOB60375.1"/>
    <property type="molecule type" value="Genomic_DNA"/>
</dbReference>
<dbReference type="AlphaFoldDB" id="A0A2C8FD43"/>
<dbReference type="Proteomes" id="UP000219215">
    <property type="component" value="Chromosome DPRO"/>
</dbReference>
<sequence>MLGVFSCFEGVVIEHVNKLSTWDIAAYIRTIIMVPQLEKRHMVRYWVATISGYKSGD</sequence>
<gene>
    <name evidence="1" type="ORF">DPRO_3459</name>
</gene>
<evidence type="ECO:0000313" key="2">
    <source>
        <dbReference type="Proteomes" id="UP000219215"/>
    </source>
</evidence>
<name>A0A2C8FD43_9BACT</name>